<name>A0A9N7NXU8_STRHE</name>
<dbReference type="OrthoDB" id="29853at2759"/>
<protein>
    <submittedName>
        <fullName evidence="3">Regulator of Vps4 activity in the MVB pathway protein</fullName>
    </submittedName>
</protein>
<comment type="caution">
    <text evidence="3">The sequence shown here is derived from an EMBL/GenBank/DDBJ whole genome shotgun (WGS) entry which is preliminary data.</text>
</comment>
<proteinExistence type="inferred from homology"/>
<evidence type="ECO:0000313" key="4">
    <source>
        <dbReference type="Proteomes" id="UP001153555"/>
    </source>
</evidence>
<feature type="region of interest" description="Disordered" evidence="2">
    <location>
        <begin position="338"/>
        <end position="374"/>
    </location>
</feature>
<dbReference type="InterPro" id="IPR005061">
    <property type="entry name" value="Ist1"/>
</dbReference>
<feature type="compositionally biased region" description="Basic and acidic residues" evidence="2">
    <location>
        <begin position="188"/>
        <end position="203"/>
    </location>
</feature>
<dbReference type="AlphaFoldDB" id="A0A9N7NXU8"/>
<accession>A0A9N7NXU8</accession>
<comment type="similarity">
    <text evidence="1">Belongs to the IST1 family.</text>
</comment>
<dbReference type="InterPro" id="IPR042277">
    <property type="entry name" value="IST1-like"/>
</dbReference>
<evidence type="ECO:0000256" key="1">
    <source>
        <dbReference type="ARBA" id="ARBA00005536"/>
    </source>
</evidence>
<dbReference type="PANTHER" id="PTHR12161">
    <property type="entry name" value="IST1 FAMILY MEMBER"/>
    <property type="match status" value="1"/>
</dbReference>
<dbReference type="Pfam" id="PF03398">
    <property type="entry name" value="Ist1"/>
    <property type="match status" value="1"/>
</dbReference>
<dbReference type="EMBL" id="CACSLK010031421">
    <property type="protein sequence ID" value="CAA0839083.1"/>
    <property type="molecule type" value="Genomic_DNA"/>
</dbReference>
<evidence type="ECO:0000256" key="2">
    <source>
        <dbReference type="SAM" id="MobiDB-lite"/>
    </source>
</evidence>
<gene>
    <name evidence="3" type="ORF">SHERM_05653</name>
</gene>
<sequence>MFDGMLKSKFYCKCKSDVKLTRARADLVKKKRNAMQKYLRNDIADLLKNGLDINAYGRAEGLLVEMNLTSCYEFVDQCCEHISKNLSAMDKQKECPEECREAVSSLMFAAARYADMPELRELRTLFSERYGNSLDLFINKEFSENMRSCLPSKESKLQLLQEIAAESGLDWDSKALENKLYNESAYNKKESNDKVTRNEDRLPKKNQTPELRKRHDQVPPVKDIQVDTITRTEKPKGEELVKKVQTHETDEKLLEQKKSIPAPPYTKPEPNKPGPEIRPVPKSVRRRFTKPEIKEEDNIQRLNREKAEQGQRILRFLDNDGRKHKDEEEKMMDRLLRHYSKKNGQSSVADEKGKSVKPHRANRVGSLPAALLDHPPEEASMKHSRTFSLDNNNAHVHPKLPDYDDFVARLAELRKNRGN</sequence>
<keyword evidence="4" id="KW-1185">Reference proteome</keyword>
<feature type="region of interest" description="Disordered" evidence="2">
    <location>
        <begin position="230"/>
        <end position="296"/>
    </location>
</feature>
<dbReference type="Proteomes" id="UP001153555">
    <property type="component" value="Unassembled WGS sequence"/>
</dbReference>
<dbReference type="GO" id="GO:0015031">
    <property type="term" value="P:protein transport"/>
    <property type="evidence" value="ECO:0007669"/>
    <property type="project" value="InterPro"/>
</dbReference>
<dbReference type="Gene3D" id="1.20.1260.60">
    <property type="entry name" value="Vacuolar protein sorting-associated protein Ist1"/>
    <property type="match status" value="1"/>
</dbReference>
<reference evidence="3" key="1">
    <citation type="submission" date="2019-12" db="EMBL/GenBank/DDBJ databases">
        <authorList>
            <person name="Scholes J."/>
        </authorList>
    </citation>
    <scope>NUCLEOTIDE SEQUENCE</scope>
</reference>
<evidence type="ECO:0000313" key="3">
    <source>
        <dbReference type="EMBL" id="CAA0839083.1"/>
    </source>
</evidence>
<feature type="region of interest" description="Disordered" evidence="2">
    <location>
        <begin position="188"/>
        <end position="218"/>
    </location>
</feature>
<dbReference type="PANTHER" id="PTHR12161:SF88">
    <property type="entry name" value="REGULATOR OF VPS4 ACTIVITY IN THE MVB PATHWAY PROTEIN"/>
    <property type="match status" value="1"/>
</dbReference>
<feature type="compositionally biased region" description="Basic and acidic residues" evidence="2">
    <location>
        <begin position="230"/>
        <end position="258"/>
    </location>
</feature>
<feature type="compositionally biased region" description="Pro residues" evidence="2">
    <location>
        <begin position="261"/>
        <end position="278"/>
    </location>
</feature>
<dbReference type="FunFam" id="1.20.1260.60:FF:000002">
    <property type="entry name" value="Vacuolar protein sorting-associated protein IST1"/>
    <property type="match status" value="1"/>
</dbReference>
<organism evidence="3 4">
    <name type="scientific">Striga hermonthica</name>
    <name type="common">Purple witchweed</name>
    <name type="synonym">Buchnera hermonthica</name>
    <dbReference type="NCBI Taxonomy" id="68872"/>
    <lineage>
        <taxon>Eukaryota</taxon>
        <taxon>Viridiplantae</taxon>
        <taxon>Streptophyta</taxon>
        <taxon>Embryophyta</taxon>
        <taxon>Tracheophyta</taxon>
        <taxon>Spermatophyta</taxon>
        <taxon>Magnoliopsida</taxon>
        <taxon>eudicotyledons</taxon>
        <taxon>Gunneridae</taxon>
        <taxon>Pentapetalae</taxon>
        <taxon>asterids</taxon>
        <taxon>lamiids</taxon>
        <taxon>Lamiales</taxon>
        <taxon>Orobanchaceae</taxon>
        <taxon>Buchnereae</taxon>
        <taxon>Striga</taxon>
    </lineage>
</organism>